<organism evidence="2 3">
    <name type="scientific">Nonlabens ulvanivorans</name>
    <name type="common">Persicivirga ulvanivorans</name>
    <dbReference type="NCBI Taxonomy" id="906888"/>
    <lineage>
        <taxon>Bacteria</taxon>
        <taxon>Pseudomonadati</taxon>
        <taxon>Bacteroidota</taxon>
        <taxon>Flavobacteriia</taxon>
        <taxon>Flavobacteriales</taxon>
        <taxon>Flavobacteriaceae</taxon>
        <taxon>Nonlabens</taxon>
    </lineage>
</organism>
<dbReference type="InterPro" id="IPR022385">
    <property type="entry name" value="Rhs_assc_core"/>
</dbReference>
<proteinExistence type="predicted"/>
<evidence type="ECO:0000313" key="2">
    <source>
        <dbReference type="EMBL" id="PRX09814.1"/>
    </source>
</evidence>
<dbReference type="InterPro" id="IPR057938">
    <property type="entry name" value="TreTu_C"/>
</dbReference>
<accession>A0ABX5E4L0</accession>
<protein>
    <submittedName>
        <fullName evidence="2">RHS repeat-associated protein</fullName>
    </submittedName>
</protein>
<dbReference type="Proteomes" id="UP000239997">
    <property type="component" value="Unassembled WGS sequence"/>
</dbReference>
<feature type="domain" description="TreTu toxin C-terminal" evidence="1">
    <location>
        <begin position="265"/>
        <end position="363"/>
    </location>
</feature>
<reference evidence="2 3" key="1">
    <citation type="submission" date="2018-03" db="EMBL/GenBank/DDBJ databases">
        <title>Genomic Encyclopedia of Archaeal and Bacterial Type Strains, Phase II (KMG-II): from individual species to whole genera.</title>
        <authorList>
            <person name="Goeker M."/>
        </authorList>
    </citation>
    <scope>NUCLEOTIDE SEQUENCE [LARGE SCALE GENOMIC DNA]</scope>
    <source>
        <strain evidence="2 3">DSM 22727</strain>
    </source>
</reference>
<dbReference type="EMBL" id="PVNA01000018">
    <property type="protein sequence ID" value="PRX09814.1"/>
    <property type="molecule type" value="Genomic_DNA"/>
</dbReference>
<sequence length="369" mass="41483">GMLLNNRHGSVDSDSYRYGFNGMEKDDEVKGEGNSYTTFFRQYDPRLGRWKSLDPKSVAWDSPYSFSRNSPLIFNDPKGDCPDGKCEDVNLIWANNIAKSAVVANGDNIIGITHNKEVTDKVYKHITDAIAEKYEISSTEIQGNLEASTLLQLTVSIATDRAYLKATDPEYLKRMDVSIEHEISVGKKADLIIDRHIKARQNKQDWDLFLFALEAAALSKGGIMEMRMMMRAQSALRQVNLYTNRLTMRLRDMRAARTVNNANKTVRVGRWMSQDELKKMRKTNRLQEGAGGQTFVSTTDAESYRKQAKKGSVYVEFDVPESSLIQGGRSDWKKALGPSAGDAMKKKLAQQGGEMLPEVSNISEVLSKK</sequence>
<dbReference type="NCBIfam" id="TIGR03696">
    <property type="entry name" value="Rhs_assc_core"/>
    <property type="match status" value="1"/>
</dbReference>
<dbReference type="Gene3D" id="2.180.10.10">
    <property type="entry name" value="RHS repeat-associated core"/>
    <property type="match status" value="1"/>
</dbReference>
<comment type="caution">
    <text evidence="2">The sequence shown here is derived from an EMBL/GenBank/DDBJ whole genome shotgun (WGS) entry which is preliminary data.</text>
</comment>
<keyword evidence="3" id="KW-1185">Reference proteome</keyword>
<name>A0ABX5E4L0_NONUL</name>
<feature type="non-terminal residue" evidence="2">
    <location>
        <position position="1"/>
    </location>
</feature>
<evidence type="ECO:0000259" key="1">
    <source>
        <dbReference type="Pfam" id="PF24691"/>
    </source>
</evidence>
<evidence type="ECO:0000313" key="3">
    <source>
        <dbReference type="Proteomes" id="UP000239997"/>
    </source>
</evidence>
<dbReference type="RefSeq" id="WP_317045738.1">
    <property type="nucleotide sequence ID" value="NZ_PVNA01000018.1"/>
</dbReference>
<gene>
    <name evidence="2" type="ORF">LY02_02904</name>
</gene>
<dbReference type="Pfam" id="PF24691">
    <property type="entry name" value="TreTu_C"/>
    <property type="match status" value="1"/>
</dbReference>